<dbReference type="PANTHER" id="PTHR30621">
    <property type="entry name" value="GLUTAMINE SYNTHETASE ADENYLYLTRANSFERASE"/>
    <property type="match status" value="1"/>
</dbReference>
<comment type="catalytic activity">
    <reaction evidence="7">
        <text>[glutamine synthetase]-L-tyrosine + ATP = [glutamine synthetase]-O(4)-(5'-adenylyl)-L-tyrosine + diphosphate</text>
        <dbReference type="Rhea" id="RHEA:18589"/>
        <dbReference type="Rhea" id="RHEA-COMP:10660"/>
        <dbReference type="Rhea" id="RHEA-COMP:10661"/>
        <dbReference type="ChEBI" id="CHEBI:30616"/>
        <dbReference type="ChEBI" id="CHEBI:33019"/>
        <dbReference type="ChEBI" id="CHEBI:46858"/>
        <dbReference type="ChEBI" id="CHEBI:83624"/>
        <dbReference type="EC" id="2.7.7.42"/>
    </reaction>
</comment>
<evidence type="ECO:0000313" key="11">
    <source>
        <dbReference type="EMBL" id="MFC5067834.1"/>
    </source>
</evidence>
<reference evidence="12" key="1">
    <citation type="journal article" date="2019" name="Int. J. Syst. Evol. Microbiol.">
        <title>The Global Catalogue of Microorganisms (GCM) 10K type strain sequencing project: providing services to taxonomists for standard genome sequencing and annotation.</title>
        <authorList>
            <consortium name="The Broad Institute Genomics Platform"/>
            <consortium name="The Broad Institute Genome Sequencing Center for Infectious Disease"/>
            <person name="Wu L."/>
            <person name="Ma J."/>
        </authorList>
    </citation>
    <scope>NUCLEOTIDE SEQUENCE [LARGE SCALE GENOMIC DNA]</scope>
    <source>
        <strain evidence="12">CGMCC 1.16444</strain>
    </source>
</reference>
<dbReference type="EMBL" id="JBHSJF010000006">
    <property type="protein sequence ID" value="MFC5067834.1"/>
    <property type="molecule type" value="Genomic_DNA"/>
</dbReference>
<feature type="region of interest" description="Adenylyl transferase" evidence="7">
    <location>
        <begin position="463"/>
        <end position="969"/>
    </location>
</feature>
<keyword evidence="4 7" id="KW-0067">ATP-binding</keyword>
<dbReference type="InterPro" id="IPR023057">
    <property type="entry name" value="GlnE"/>
</dbReference>
<dbReference type="InterPro" id="IPR013546">
    <property type="entry name" value="PII_UdlTrfase/GS_AdlTrfase"/>
</dbReference>
<dbReference type="Gene3D" id="3.30.460.10">
    <property type="entry name" value="Beta Polymerase, domain 2"/>
    <property type="match status" value="2"/>
</dbReference>
<comment type="cofactor">
    <cofactor evidence="7">
        <name>Mg(2+)</name>
        <dbReference type="ChEBI" id="CHEBI:18420"/>
    </cofactor>
</comment>
<evidence type="ECO:0000256" key="4">
    <source>
        <dbReference type="ARBA" id="ARBA00022840"/>
    </source>
</evidence>
<feature type="domain" description="Glutamate-ammonia ligase adenylyltransferase repeated" evidence="9">
    <location>
        <begin position="566"/>
        <end position="806"/>
    </location>
</feature>
<dbReference type="SUPFAM" id="SSF81593">
    <property type="entry name" value="Nucleotidyltransferase substrate binding subunit/domain"/>
    <property type="match status" value="2"/>
</dbReference>
<dbReference type="EC" id="2.7.7.42" evidence="7"/>
<accession>A0ABV9Z044</accession>
<dbReference type="Gene3D" id="1.20.120.1510">
    <property type="match status" value="1"/>
</dbReference>
<keyword evidence="12" id="KW-1185">Reference proteome</keyword>
<evidence type="ECO:0000256" key="8">
    <source>
        <dbReference type="SAM" id="MobiDB-lite"/>
    </source>
</evidence>
<gene>
    <name evidence="7" type="primary">glnE</name>
    <name evidence="11" type="ORF">ACFPFW_07360</name>
</gene>
<evidence type="ECO:0000313" key="12">
    <source>
        <dbReference type="Proteomes" id="UP001595796"/>
    </source>
</evidence>
<sequence>MSGSLASEVRPSPLSGETGRSKTAGLIEDHPELADLLKPGTPAETLLAGVAEGSPYLWQLASSDPERLRRLLNDEPGSSRDRILAVARGAAEGVADEAELMRRLRKAKQEMALLTGLADLGRVWTVPEVTGALTDLADTAISSSLTFLLRAEAERGKIRIDPAEPEKGCGLFVLAMGKHGARELNYSSDIDLIVLFDRDTAPLADDVEPVQFFVKIVQRLVRIMQERTQDGYVFRTDLRLRPDPGSTAVAISTAAALSYYESVGQNWERAAMIKARTCAGDIAAGDEFLAELTPFIWRKYLDYAAIADVHAMKRQIHVHRGHGVIAVEGHNVKLGRGGIREIEFFVQTQQLVAGGRNPALRSRSTEETLDRLVDLNWIDDKARDELVHAYRFLRTIEHRLQMVRDEQTHSLPSDDQKMADFARFAGFENRDAFADELRRQLEIVQGHYARLFEDAPALDVAAGSLVFTGDEDDQETLGTLQAMGFKDPVQVSSLVRGWHHGRVPATRSARARELLTELVPSLLDTFANTSDPNGALRSFDRVLSQLSGGVQFFAILRNNPGFLGLIADALGTAPRIAQIVGKHPHVLDAVLEPAFFSRLPSREELKARLDHLLRDARSYEDILDSARIFGQEQRVLIGMRVLSGVVGADAAGWAFARLADVLIERLHEAAEEEMAQAHGRVPGGRSSVLAMGKLGGREMTAASDLDVILIYEHPDDADVSDGPRGLPPSQYYARLTQRLIAALSAPTAEGTLYEVDLRLRPSGKAGPLATRLKAFSDYQISEAWTWEHMALTRGRAVSGPHEFRETIETVIVNVLTQPHDLAKTTADVADMRKRLSSEKGDGNPWDIKFAAGGLIDLEFIAQYLQLVHAHEHPGLLSTSTATVLRNALEAGLLSDGQWEVLNRATILQHNLTQILRLCLTGRFDPADPPRGVANLLARAAAAPDFPALNAELLDVQKSVRAVLEDVIRA</sequence>
<feature type="domain" description="PII-uridylyltransferase/Glutamine-synthetase adenylyltransferase" evidence="10">
    <location>
        <begin position="322"/>
        <end position="452"/>
    </location>
</feature>
<evidence type="ECO:0000259" key="9">
    <source>
        <dbReference type="Pfam" id="PF03710"/>
    </source>
</evidence>
<dbReference type="SUPFAM" id="SSF81301">
    <property type="entry name" value="Nucleotidyltransferase"/>
    <property type="match status" value="2"/>
</dbReference>
<keyword evidence="2 7" id="KW-0548">Nucleotidyltransferase</keyword>
<keyword evidence="3 7" id="KW-0547">Nucleotide-binding</keyword>
<dbReference type="EC" id="2.7.7.89" evidence="7"/>
<feature type="region of interest" description="Disordered" evidence="8">
    <location>
        <begin position="1"/>
        <end position="28"/>
    </location>
</feature>
<dbReference type="HAMAP" id="MF_00802">
    <property type="entry name" value="GlnE"/>
    <property type="match status" value="1"/>
</dbReference>
<dbReference type="InterPro" id="IPR005190">
    <property type="entry name" value="GlnE_rpt_dom"/>
</dbReference>
<evidence type="ECO:0000256" key="7">
    <source>
        <dbReference type="HAMAP-Rule" id="MF_00802"/>
    </source>
</evidence>
<dbReference type="PANTHER" id="PTHR30621:SF0">
    <property type="entry name" value="BIFUNCTIONAL GLUTAMINE SYNTHETASE ADENYLYLTRANSFERASE_ADENYLYL-REMOVING ENZYME"/>
    <property type="match status" value="1"/>
</dbReference>
<comment type="caution">
    <text evidence="11">The sequence shown here is derived from an EMBL/GenBank/DDBJ whole genome shotgun (WGS) entry which is preliminary data.</text>
</comment>
<evidence type="ECO:0000256" key="1">
    <source>
        <dbReference type="ARBA" id="ARBA00022679"/>
    </source>
</evidence>
<dbReference type="CDD" id="cd05401">
    <property type="entry name" value="NT_GlnE_GlnD_like"/>
    <property type="match status" value="2"/>
</dbReference>
<keyword evidence="6 7" id="KW-0511">Multifunctional enzyme</keyword>
<dbReference type="NCBIfam" id="NF008292">
    <property type="entry name" value="PRK11072.1"/>
    <property type="match status" value="1"/>
</dbReference>
<protein>
    <recommendedName>
        <fullName evidence="7">Bifunctional glutamine synthetase adenylyltransferase/adenylyl-removing enzyme</fullName>
    </recommendedName>
    <alternativeName>
        <fullName evidence="7">ATP:glutamine synthetase adenylyltransferase</fullName>
    </alternativeName>
    <alternativeName>
        <fullName evidence="7">ATase</fullName>
    </alternativeName>
    <domain>
        <recommendedName>
            <fullName evidence="7">Glutamine synthetase adenylyl-L-tyrosine phosphorylase</fullName>
            <ecNumber evidence="7">2.7.7.89</ecNumber>
        </recommendedName>
        <alternativeName>
            <fullName evidence="7">Adenylyl removase</fullName>
            <shortName evidence="7">AR</shortName>
            <shortName evidence="7">AT-N</shortName>
        </alternativeName>
    </domain>
    <domain>
        <recommendedName>
            <fullName evidence="7">Glutamine synthetase adenylyl transferase</fullName>
            <ecNumber evidence="7">2.7.7.42</ecNumber>
        </recommendedName>
        <alternativeName>
            <fullName evidence="7">Adenylyl transferase</fullName>
            <shortName evidence="7">AT</shortName>
            <shortName evidence="7">AT-C</shortName>
        </alternativeName>
    </domain>
</protein>
<proteinExistence type="inferred from homology"/>
<comment type="catalytic activity">
    <reaction evidence="7">
        <text>[glutamine synthetase]-O(4)-(5'-adenylyl)-L-tyrosine + phosphate = [glutamine synthetase]-L-tyrosine + ADP</text>
        <dbReference type="Rhea" id="RHEA:43716"/>
        <dbReference type="Rhea" id="RHEA-COMP:10660"/>
        <dbReference type="Rhea" id="RHEA-COMP:10661"/>
        <dbReference type="ChEBI" id="CHEBI:43474"/>
        <dbReference type="ChEBI" id="CHEBI:46858"/>
        <dbReference type="ChEBI" id="CHEBI:83624"/>
        <dbReference type="ChEBI" id="CHEBI:456216"/>
        <dbReference type="EC" id="2.7.7.89"/>
    </reaction>
</comment>
<dbReference type="Proteomes" id="UP001595796">
    <property type="component" value="Unassembled WGS sequence"/>
</dbReference>
<comment type="similarity">
    <text evidence="7">Belongs to the GlnE family.</text>
</comment>
<dbReference type="InterPro" id="IPR043519">
    <property type="entry name" value="NT_sf"/>
</dbReference>
<dbReference type="Pfam" id="PF08335">
    <property type="entry name" value="GlnD_UR_UTase"/>
    <property type="match status" value="2"/>
</dbReference>
<dbReference type="NCBIfam" id="NF010706">
    <property type="entry name" value="PRK14108.1"/>
    <property type="match status" value="1"/>
</dbReference>
<dbReference type="Gene3D" id="1.20.120.330">
    <property type="entry name" value="Nucleotidyltransferases domain 2"/>
    <property type="match status" value="2"/>
</dbReference>
<evidence type="ECO:0000256" key="3">
    <source>
        <dbReference type="ARBA" id="ARBA00022741"/>
    </source>
</evidence>
<evidence type="ECO:0000256" key="2">
    <source>
        <dbReference type="ARBA" id="ARBA00022695"/>
    </source>
</evidence>
<keyword evidence="1 7" id="KW-0808">Transferase</keyword>
<evidence type="ECO:0000259" key="10">
    <source>
        <dbReference type="Pfam" id="PF08335"/>
    </source>
</evidence>
<feature type="domain" description="Glutamate-ammonia ligase adenylyltransferase repeated" evidence="9">
    <location>
        <begin position="47"/>
        <end position="289"/>
    </location>
</feature>
<dbReference type="GO" id="GO:0047388">
    <property type="term" value="F:[glutamine synthetase]-adenylyl-L-tyrosine phosphorylase activity"/>
    <property type="evidence" value="ECO:0007669"/>
    <property type="project" value="UniProtKB-EC"/>
</dbReference>
<dbReference type="RefSeq" id="WP_379770102.1">
    <property type="nucleotide sequence ID" value="NZ_JBHSJF010000006.1"/>
</dbReference>
<dbReference type="Pfam" id="PF03710">
    <property type="entry name" value="GlnE"/>
    <property type="match status" value="2"/>
</dbReference>
<comment type="function">
    <text evidence="7">Involved in the regulation of glutamine synthetase GlnA, a key enzyme in the process to assimilate ammonia. When cellular nitrogen levels are high, the C-terminal adenylyl transferase (AT) inactivates GlnA by covalent transfer of an adenylyl group from ATP to specific tyrosine residue of GlnA, thus reducing its activity. Conversely, when nitrogen levels are low, the N-terminal adenylyl removase (AR) activates GlnA by removing the adenylyl group by phosphorolysis, increasing its activity. The regulatory region of GlnE binds the signal transduction protein PII (GlnB) which indicates the nitrogen status of the cell.</text>
</comment>
<organism evidence="11 12">
    <name type="scientific">Flaviflagellibacter deserti</name>
    <dbReference type="NCBI Taxonomy" id="2267266"/>
    <lineage>
        <taxon>Bacteria</taxon>
        <taxon>Pseudomonadati</taxon>
        <taxon>Pseudomonadota</taxon>
        <taxon>Alphaproteobacteria</taxon>
        <taxon>Hyphomicrobiales</taxon>
        <taxon>Flaviflagellibacter</taxon>
    </lineage>
</organism>
<evidence type="ECO:0000256" key="5">
    <source>
        <dbReference type="ARBA" id="ARBA00022842"/>
    </source>
</evidence>
<feature type="domain" description="PII-uridylyltransferase/Glutamine-synthetase adenylyltransferase" evidence="10">
    <location>
        <begin position="845"/>
        <end position="917"/>
    </location>
</feature>
<evidence type="ECO:0000256" key="6">
    <source>
        <dbReference type="ARBA" id="ARBA00023268"/>
    </source>
</evidence>
<keyword evidence="5 7" id="KW-0460">Magnesium</keyword>
<feature type="region of interest" description="Adenylyl removase" evidence="7">
    <location>
        <begin position="1"/>
        <end position="457"/>
    </location>
</feature>
<name>A0ABV9Z044_9HYPH</name>